<protein>
    <recommendedName>
        <fullName evidence="2 10">FAD:protein FMN transferase</fullName>
        <ecNumber evidence="1 10">2.7.1.180</ecNumber>
    </recommendedName>
    <alternativeName>
        <fullName evidence="8 10">Flavin transferase</fullName>
    </alternativeName>
</protein>
<comment type="cofactor">
    <cofactor evidence="11">
        <name>Mg(2+)</name>
        <dbReference type="ChEBI" id="CHEBI:18420"/>
    </cofactor>
    <cofactor evidence="11">
        <name>Mn(2+)</name>
        <dbReference type="ChEBI" id="CHEBI:29035"/>
    </cofactor>
    <text evidence="11">Magnesium. Can also use manganese.</text>
</comment>
<dbReference type="SUPFAM" id="SSF143631">
    <property type="entry name" value="ApbE-like"/>
    <property type="match status" value="1"/>
</dbReference>
<comment type="catalytic activity">
    <reaction evidence="9 10">
        <text>L-threonyl-[protein] + FAD = FMN-L-threonyl-[protein] + AMP + H(+)</text>
        <dbReference type="Rhea" id="RHEA:36847"/>
        <dbReference type="Rhea" id="RHEA-COMP:11060"/>
        <dbReference type="Rhea" id="RHEA-COMP:11061"/>
        <dbReference type="ChEBI" id="CHEBI:15378"/>
        <dbReference type="ChEBI" id="CHEBI:30013"/>
        <dbReference type="ChEBI" id="CHEBI:57692"/>
        <dbReference type="ChEBI" id="CHEBI:74257"/>
        <dbReference type="ChEBI" id="CHEBI:456215"/>
        <dbReference type="EC" id="2.7.1.180"/>
    </reaction>
</comment>
<dbReference type="AlphaFoldDB" id="A0A1Y6EB85"/>
<evidence type="ECO:0000256" key="6">
    <source>
        <dbReference type="ARBA" id="ARBA00022827"/>
    </source>
</evidence>
<reference evidence="13" key="1">
    <citation type="submission" date="2017-04" db="EMBL/GenBank/DDBJ databases">
        <authorList>
            <person name="Varghese N."/>
            <person name="Submissions S."/>
        </authorList>
    </citation>
    <scope>NUCLEOTIDE SEQUENCE [LARGE SCALE GENOMIC DNA]</scope>
    <source>
        <strain evidence="13">UI2</strain>
    </source>
</reference>
<evidence type="ECO:0000256" key="3">
    <source>
        <dbReference type="ARBA" id="ARBA00022630"/>
    </source>
</evidence>
<comment type="similarity">
    <text evidence="10">Belongs to the ApbE family.</text>
</comment>
<dbReference type="GeneID" id="303000415"/>
<evidence type="ECO:0000256" key="10">
    <source>
        <dbReference type="PIRNR" id="PIRNR006268"/>
    </source>
</evidence>
<organism evidence="12 13">
    <name type="scientific">Sphingopyxis terrae subsp. ummariensis</name>
    <dbReference type="NCBI Taxonomy" id="429001"/>
    <lineage>
        <taxon>Bacteria</taxon>
        <taxon>Pseudomonadati</taxon>
        <taxon>Pseudomonadota</taxon>
        <taxon>Alphaproteobacteria</taxon>
        <taxon>Sphingomonadales</taxon>
        <taxon>Sphingomonadaceae</taxon>
        <taxon>Sphingopyxis</taxon>
    </lineage>
</organism>
<dbReference type="EMBL" id="FXWL01000001">
    <property type="protein sequence ID" value="SMQ59838.1"/>
    <property type="molecule type" value="Genomic_DNA"/>
</dbReference>
<evidence type="ECO:0000256" key="5">
    <source>
        <dbReference type="ARBA" id="ARBA00022723"/>
    </source>
</evidence>
<dbReference type="Proteomes" id="UP000194469">
    <property type="component" value="Unassembled WGS sequence"/>
</dbReference>
<dbReference type="Gene3D" id="3.10.520.10">
    <property type="entry name" value="ApbE-like domains"/>
    <property type="match status" value="1"/>
</dbReference>
<feature type="binding site" evidence="11">
    <location>
        <position position="271"/>
    </location>
    <ligand>
        <name>Mg(2+)</name>
        <dbReference type="ChEBI" id="CHEBI:18420"/>
    </ligand>
</feature>
<dbReference type="PANTHER" id="PTHR30040:SF2">
    <property type="entry name" value="FAD:PROTEIN FMN TRANSFERASE"/>
    <property type="match status" value="1"/>
</dbReference>
<evidence type="ECO:0000256" key="9">
    <source>
        <dbReference type="ARBA" id="ARBA00048540"/>
    </source>
</evidence>
<dbReference type="GO" id="GO:0046872">
    <property type="term" value="F:metal ion binding"/>
    <property type="evidence" value="ECO:0007669"/>
    <property type="project" value="UniProtKB-UniRule"/>
</dbReference>
<gene>
    <name evidence="12" type="ORF">SAMN06295984_0331</name>
</gene>
<dbReference type="PANTHER" id="PTHR30040">
    <property type="entry name" value="THIAMINE BIOSYNTHESIS LIPOPROTEIN APBE"/>
    <property type="match status" value="1"/>
</dbReference>
<evidence type="ECO:0000313" key="13">
    <source>
        <dbReference type="Proteomes" id="UP000194469"/>
    </source>
</evidence>
<keyword evidence="5 10" id="KW-0479">Metal-binding</keyword>
<dbReference type="GO" id="GO:0016740">
    <property type="term" value="F:transferase activity"/>
    <property type="evidence" value="ECO:0007669"/>
    <property type="project" value="UniProtKB-UniRule"/>
</dbReference>
<dbReference type="RefSeq" id="WP_086455789.1">
    <property type="nucleotide sequence ID" value="NZ_FXWL01000001.1"/>
</dbReference>
<accession>A0A1Y6EB85</accession>
<sequence length="315" mass="33266">MIPRALTPAAFAARRPEASVRRFSGRTMGTSWSLQAVDAPASAGEGVRRALDRVVRQMSQWEAESDLSRLNRAPAGEWHAIPPEFARVMAAATTISEASDGAFNPALGLLTERWGFGAAGPVAAVPDIAPPDAPPDIAFDAATARVRRGTGAALDLSGIAKGFGVDLAAEQLLASGVRHFLIEVGGELRGEGVQPDGQPWWVDVEPPPGLSLAPWRLALHDLSVATSGNYRRGFTDGDRHYSHSFDPRSGRPIVNGVASVTVVHRSCMIADGWATALTIVGPERGIALADAQGLAASMIADGREHASREWCAMLD</sequence>
<evidence type="ECO:0000313" key="12">
    <source>
        <dbReference type="EMBL" id="SMQ59838.1"/>
    </source>
</evidence>
<keyword evidence="3 10" id="KW-0285">Flavoprotein</keyword>
<name>A0A1Y6EB85_9SPHN</name>
<dbReference type="InterPro" id="IPR024932">
    <property type="entry name" value="ApbE"/>
</dbReference>
<keyword evidence="4 10" id="KW-0808">Transferase</keyword>
<evidence type="ECO:0000256" key="1">
    <source>
        <dbReference type="ARBA" id="ARBA00011955"/>
    </source>
</evidence>
<evidence type="ECO:0000256" key="8">
    <source>
        <dbReference type="ARBA" id="ARBA00031306"/>
    </source>
</evidence>
<dbReference type="EC" id="2.7.1.180" evidence="1 10"/>
<evidence type="ECO:0000256" key="4">
    <source>
        <dbReference type="ARBA" id="ARBA00022679"/>
    </source>
</evidence>
<feature type="binding site" evidence="11">
    <location>
        <position position="275"/>
    </location>
    <ligand>
        <name>Mg(2+)</name>
        <dbReference type="ChEBI" id="CHEBI:18420"/>
    </ligand>
</feature>
<dbReference type="InterPro" id="IPR003374">
    <property type="entry name" value="ApbE-like_sf"/>
</dbReference>
<feature type="binding site" evidence="11">
    <location>
        <position position="158"/>
    </location>
    <ligand>
        <name>Mg(2+)</name>
        <dbReference type="ChEBI" id="CHEBI:18420"/>
    </ligand>
</feature>
<evidence type="ECO:0000256" key="7">
    <source>
        <dbReference type="ARBA" id="ARBA00022842"/>
    </source>
</evidence>
<evidence type="ECO:0000256" key="11">
    <source>
        <dbReference type="PIRSR" id="PIRSR006268-2"/>
    </source>
</evidence>
<keyword evidence="7 10" id="KW-0460">Magnesium</keyword>
<keyword evidence="12" id="KW-0449">Lipoprotein</keyword>
<keyword evidence="6 10" id="KW-0274">FAD</keyword>
<dbReference type="PIRSF" id="PIRSF006268">
    <property type="entry name" value="ApbE"/>
    <property type="match status" value="1"/>
</dbReference>
<evidence type="ECO:0000256" key="2">
    <source>
        <dbReference type="ARBA" id="ARBA00016337"/>
    </source>
</evidence>
<keyword evidence="13" id="KW-1185">Reference proteome</keyword>
<dbReference type="Pfam" id="PF02424">
    <property type="entry name" value="ApbE"/>
    <property type="match status" value="1"/>
</dbReference>
<proteinExistence type="inferred from homology"/>